<feature type="compositionally biased region" description="Polar residues" evidence="1">
    <location>
        <begin position="192"/>
        <end position="219"/>
    </location>
</feature>
<dbReference type="OrthoDB" id="5859781at2759"/>
<evidence type="ECO:0000313" key="3">
    <source>
        <dbReference type="Proteomes" id="UP000272942"/>
    </source>
</evidence>
<dbReference type="Proteomes" id="UP000272942">
    <property type="component" value="Unassembled WGS sequence"/>
</dbReference>
<reference evidence="4" key="1">
    <citation type="submission" date="2016-06" db="UniProtKB">
        <authorList>
            <consortium name="WormBaseParasite"/>
        </authorList>
    </citation>
    <scope>IDENTIFICATION</scope>
</reference>
<evidence type="ECO:0000256" key="1">
    <source>
        <dbReference type="SAM" id="MobiDB-lite"/>
    </source>
</evidence>
<feature type="compositionally biased region" description="Polar residues" evidence="1">
    <location>
        <begin position="169"/>
        <end position="185"/>
    </location>
</feature>
<evidence type="ECO:0000313" key="2">
    <source>
        <dbReference type="EMBL" id="VDP92790.1"/>
    </source>
</evidence>
<name>A0A183B8I3_9TREM</name>
<protein>
    <submittedName>
        <fullName evidence="4">RPAP1_N domain-containing protein</fullName>
    </submittedName>
</protein>
<dbReference type="WBParaSite" id="ECPE_0001555801-mRNA-1">
    <property type="protein sequence ID" value="ECPE_0001555801-mRNA-1"/>
    <property type="gene ID" value="ECPE_0001555801"/>
</dbReference>
<keyword evidence="3" id="KW-1185">Reference proteome</keyword>
<proteinExistence type="predicted"/>
<dbReference type="AlphaFoldDB" id="A0A183B8I3"/>
<evidence type="ECO:0000313" key="4">
    <source>
        <dbReference type="WBParaSite" id="ECPE_0001555801-mRNA-1"/>
    </source>
</evidence>
<reference evidence="2 3" key="2">
    <citation type="submission" date="2018-11" db="EMBL/GenBank/DDBJ databases">
        <authorList>
            <consortium name="Pathogen Informatics"/>
        </authorList>
    </citation>
    <scope>NUCLEOTIDE SEQUENCE [LARGE SCALE GENOMIC DNA]</scope>
    <source>
        <strain evidence="2 3">Egypt</strain>
    </source>
</reference>
<gene>
    <name evidence="2" type="ORF">ECPE_LOCUS15518</name>
</gene>
<dbReference type="EMBL" id="UZAN01060838">
    <property type="protein sequence ID" value="VDP92790.1"/>
    <property type="molecule type" value="Genomic_DNA"/>
</dbReference>
<feature type="region of interest" description="Disordered" evidence="1">
    <location>
        <begin position="1"/>
        <end position="94"/>
    </location>
</feature>
<organism evidence="4">
    <name type="scientific">Echinostoma caproni</name>
    <dbReference type="NCBI Taxonomy" id="27848"/>
    <lineage>
        <taxon>Eukaryota</taxon>
        <taxon>Metazoa</taxon>
        <taxon>Spiralia</taxon>
        <taxon>Lophotrochozoa</taxon>
        <taxon>Platyhelminthes</taxon>
        <taxon>Trematoda</taxon>
        <taxon>Digenea</taxon>
        <taxon>Plagiorchiida</taxon>
        <taxon>Echinostomata</taxon>
        <taxon>Echinostomatoidea</taxon>
        <taxon>Echinostomatidae</taxon>
        <taxon>Echinostoma</taxon>
    </lineage>
</organism>
<feature type="region of interest" description="Disordered" evidence="1">
    <location>
        <begin position="147"/>
        <end position="219"/>
    </location>
</feature>
<sequence>MEETPLLPPDLVDSESDEEFNKSPTLSPGSMHEEEIKPVSTYCDSGDEERSPQSEGTKNKMGRWSLSKGAAKKPSKSKVRVVSEEVISEGTQSQDEINKVNIHSETQRLLREAEIHIPEHRPKQFKSFTEFRQSLRGIASIASQVVEETETRQIPHEMTAAEDPEEIKNSSNLGISEPIEQSSSAPVDASVPNDTQNGTHLLPDQSQTPDHSNESVSTNRPSKFMGILSLLPAALPPLNRPSEDEGFVDLGEFGKQRGLLYVTEQSLRCHSLCTLQNVFSFGYYTPLSGE</sequence>
<feature type="compositionally biased region" description="Basic residues" evidence="1">
    <location>
        <begin position="70"/>
        <end position="79"/>
    </location>
</feature>
<accession>A0A183B8I3</accession>